<name>A0ABV0SNM8_9TELE</name>
<comment type="caution">
    <text evidence="3">The sequence shown here is derived from an EMBL/GenBank/DDBJ whole genome shotgun (WGS) entry which is preliminary data.</text>
</comment>
<evidence type="ECO:0000313" key="4">
    <source>
        <dbReference type="Proteomes" id="UP001482620"/>
    </source>
</evidence>
<dbReference type="EMBL" id="JAHRIQ010001224">
    <property type="protein sequence ID" value="MEQ2221308.1"/>
    <property type="molecule type" value="Genomic_DNA"/>
</dbReference>
<keyword evidence="4" id="KW-1185">Reference proteome</keyword>
<feature type="region of interest" description="Disordered" evidence="1">
    <location>
        <begin position="29"/>
        <end position="59"/>
    </location>
</feature>
<evidence type="ECO:0000313" key="3">
    <source>
        <dbReference type="EMBL" id="MEQ2221308.1"/>
    </source>
</evidence>
<accession>A0ABV0SNM8</accession>
<sequence length="101" mass="10937">MLLFLRMPSDACVFVVRALSLGVITVQTTPPLRDAGGTNEMPVAARSDQSDCREGEVAPQQDWWRPAGQKVALLQTDLNTSQGRLSESQQSTCKSAHCSSC</sequence>
<proteinExistence type="predicted"/>
<organism evidence="3 4">
    <name type="scientific">Ilyodon furcidens</name>
    <name type="common">goldbreast splitfin</name>
    <dbReference type="NCBI Taxonomy" id="33524"/>
    <lineage>
        <taxon>Eukaryota</taxon>
        <taxon>Metazoa</taxon>
        <taxon>Chordata</taxon>
        <taxon>Craniata</taxon>
        <taxon>Vertebrata</taxon>
        <taxon>Euteleostomi</taxon>
        <taxon>Actinopterygii</taxon>
        <taxon>Neopterygii</taxon>
        <taxon>Teleostei</taxon>
        <taxon>Neoteleostei</taxon>
        <taxon>Acanthomorphata</taxon>
        <taxon>Ovalentaria</taxon>
        <taxon>Atherinomorphae</taxon>
        <taxon>Cyprinodontiformes</taxon>
        <taxon>Goodeidae</taxon>
        <taxon>Ilyodon</taxon>
    </lineage>
</organism>
<feature type="chain" id="PRO_5045256171" description="Secreted protein" evidence="2">
    <location>
        <begin position="19"/>
        <end position="101"/>
    </location>
</feature>
<evidence type="ECO:0000256" key="2">
    <source>
        <dbReference type="SAM" id="SignalP"/>
    </source>
</evidence>
<evidence type="ECO:0000256" key="1">
    <source>
        <dbReference type="SAM" id="MobiDB-lite"/>
    </source>
</evidence>
<keyword evidence="2" id="KW-0732">Signal</keyword>
<protein>
    <recommendedName>
        <fullName evidence="5">Secreted protein</fullName>
    </recommendedName>
</protein>
<feature type="signal peptide" evidence="2">
    <location>
        <begin position="1"/>
        <end position="18"/>
    </location>
</feature>
<reference evidence="3 4" key="1">
    <citation type="submission" date="2021-06" db="EMBL/GenBank/DDBJ databases">
        <authorList>
            <person name="Palmer J.M."/>
        </authorList>
    </citation>
    <scope>NUCLEOTIDE SEQUENCE [LARGE SCALE GENOMIC DNA]</scope>
    <source>
        <strain evidence="4">if_2019</strain>
        <tissue evidence="3">Muscle</tissue>
    </source>
</reference>
<dbReference type="Proteomes" id="UP001482620">
    <property type="component" value="Unassembled WGS sequence"/>
</dbReference>
<evidence type="ECO:0008006" key="5">
    <source>
        <dbReference type="Google" id="ProtNLM"/>
    </source>
</evidence>
<gene>
    <name evidence="3" type="ORF">ILYODFUR_014478</name>
</gene>